<evidence type="ECO:0000313" key="2">
    <source>
        <dbReference type="Proteomes" id="UP000037069"/>
    </source>
</evidence>
<proteinExistence type="predicted"/>
<reference evidence="1 2" key="1">
    <citation type="journal article" date="2015" name="Nat. Commun.">
        <title>Lucilia cuprina genome unlocks parasitic fly biology to underpin future interventions.</title>
        <authorList>
            <person name="Anstead C.A."/>
            <person name="Korhonen P.K."/>
            <person name="Young N.D."/>
            <person name="Hall R.S."/>
            <person name="Jex A.R."/>
            <person name="Murali S.C."/>
            <person name="Hughes D.S."/>
            <person name="Lee S.F."/>
            <person name="Perry T."/>
            <person name="Stroehlein A.J."/>
            <person name="Ansell B.R."/>
            <person name="Breugelmans B."/>
            <person name="Hofmann A."/>
            <person name="Qu J."/>
            <person name="Dugan S."/>
            <person name="Lee S.L."/>
            <person name="Chao H."/>
            <person name="Dinh H."/>
            <person name="Han Y."/>
            <person name="Doddapaneni H.V."/>
            <person name="Worley K.C."/>
            <person name="Muzny D.M."/>
            <person name="Ioannidis P."/>
            <person name="Waterhouse R.M."/>
            <person name="Zdobnov E.M."/>
            <person name="James P.J."/>
            <person name="Bagnall N.H."/>
            <person name="Kotze A.C."/>
            <person name="Gibbs R.A."/>
            <person name="Richards S."/>
            <person name="Batterham P."/>
            <person name="Gasser R.B."/>
        </authorList>
    </citation>
    <scope>NUCLEOTIDE SEQUENCE [LARGE SCALE GENOMIC DNA]</scope>
    <source>
        <strain evidence="1 2">LS</strain>
        <tissue evidence="1">Full body</tissue>
    </source>
</reference>
<sequence length="109" mass="11862">MLVSREGERFTSFKQSFNKAERVSSEMKEKKKLVEEETLKNVVPHSVATALANIVLPVPGGPTIRTPRQGLRIPLKKSGIIMGKTTASCSIDLASFKPATSVHLTPGCR</sequence>
<gene>
    <name evidence="1" type="ORF">FF38_00824</name>
</gene>
<organism evidence="1 2">
    <name type="scientific">Lucilia cuprina</name>
    <name type="common">Green bottle fly</name>
    <name type="synonym">Australian sheep blowfly</name>
    <dbReference type="NCBI Taxonomy" id="7375"/>
    <lineage>
        <taxon>Eukaryota</taxon>
        <taxon>Metazoa</taxon>
        <taxon>Ecdysozoa</taxon>
        <taxon>Arthropoda</taxon>
        <taxon>Hexapoda</taxon>
        <taxon>Insecta</taxon>
        <taxon>Pterygota</taxon>
        <taxon>Neoptera</taxon>
        <taxon>Endopterygota</taxon>
        <taxon>Diptera</taxon>
        <taxon>Brachycera</taxon>
        <taxon>Muscomorpha</taxon>
        <taxon>Oestroidea</taxon>
        <taxon>Calliphoridae</taxon>
        <taxon>Luciliinae</taxon>
        <taxon>Lucilia</taxon>
    </lineage>
</organism>
<name>A0A0L0CF99_LUCCU</name>
<dbReference type="Proteomes" id="UP000037069">
    <property type="component" value="Unassembled WGS sequence"/>
</dbReference>
<comment type="caution">
    <text evidence="1">The sequence shown here is derived from an EMBL/GenBank/DDBJ whole genome shotgun (WGS) entry which is preliminary data.</text>
</comment>
<dbReference type="PANTHER" id="PTHR37449:SF1">
    <property type="entry name" value="OS02G0159950 PROTEIN"/>
    <property type="match status" value="1"/>
</dbReference>
<dbReference type="AlphaFoldDB" id="A0A0L0CF99"/>
<evidence type="ECO:0000313" key="1">
    <source>
        <dbReference type="EMBL" id="KNC30179.1"/>
    </source>
</evidence>
<dbReference type="PANTHER" id="PTHR37449">
    <property type="match status" value="1"/>
</dbReference>
<protein>
    <submittedName>
        <fullName evidence="1">Uncharacterized protein</fullName>
    </submittedName>
</protein>
<accession>A0A0L0CF99</accession>
<dbReference type="EMBL" id="JRES01000562">
    <property type="protein sequence ID" value="KNC30179.1"/>
    <property type="molecule type" value="Genomic_DNA"/>
</dbReference>
<keyword evidence="2" id="KW-1185">Reference proteome</keyword>